<dbReference type="GO" id="GO:0035091">
    <property type="term" value="F:phosphatidylinositol binding"/>
    <property type="evidence" value="ECO:0007669"/>
    <property type="project" value="TreeGrafter"/>
</dbReference>
<dbReference type="SUPFAM" id="SSF57903">
    <property type="entry name" value="FYVE/PHD zinc finger"/>
    <property type="match status" value="1"/>
</dbReference>
<feature type="domain" description="PH" evidence="5">
    <location>
        <begin position="33"/>
        <end position="129"/>
    </location>
</feature>
<gene>
    <name evidence="7" type="primary">PLEKHF1</name>
</gene>
<evidence type="ECO:0000259" key="5">
    <source>
        <dbReference type="PROSITE" id="PS50003"/>
    </source>
</evidence>
<dbReference type="GO" id="GO:0005769">
    <property type="term" value="C:early endosome"/>
    <property type="evidence" value="ECO:0007669"/>
    <property type="project" value="TreeGrafter"/>
</dbReference>
<evidence type="ECO:0008006" key="9">
    <source>
        <dbReference type="Google" id="ProtNLM"/>
    </source>
</evidence>
<dbReference type="Pfam" id="PF00169">
    <property type="entry name" value="PH"/>
    <property type="match status" value="1"/>
</dbReference>
<dbReference type="InterPro" id="IPR051765">
    <property type="entry name" value="PH_domain-containing_F"/>
</dbReference>
<evidence type="ECO:0000259" key="6">
    <source>
        <dbReference type="PROSITE" id="PS50178"/>
    </source>
</evidence>
<evidence type="ECO:0000313" key="7">
    <source>
        <dbReference type="Ensembl" id="ENSOABP00000070505.1"/>
    </source>
</evidence>
<reference evidence="7" key="2">
    <citation type="submission" date="2025-08" db="UniProtKB">
        <authorList>
            <consortium name="Ensembl"/>
        </authorList>
    </citation>
    <scope>IDENTIFICATION</scope>
</reference>
<dbReference type="GO" id="GO:0008333">
    <property type="term" value="P:endosome to lysosome transport"/>
    <property type="evidence" value="ECO:0007669"/>
    <property type="project" value="TreeGrafter"/>
</dbReference>
<keyword evidence="8" id="KW-1185">Reference proteome</keyword>
<evidence type="ECO:0000256" key="1">
    <source>
        <dbReference type="ARBA" id="ARBA00022723"/>
    </source>
</evidence>
<dbReference type="SMART" id="SM00233">
    <property type="entry name" value="PH"/>
    <property type="match status" value="1"/>
</dbReference>
<dbReference type="PROSITE" id="PS50178">
    <property type="entry name" value="ZF_FYVE"/>
    <property type="match status" value="1"/>
</dbReference>
<protein>
    <recommendedName>
        <fullName evidence="9">Pleckstrin homology and FYVE domain containing 1</fullName>
    </recommendedName>
</protein>
<dbReference type="Gene3D" id="3.30.40.10">
    <property type="entry name" value="Zinc/RING finger domain, C3HC4 (zinc finger)"/>
    <property type="match status" value="1"/>
</dbReference>
<dbReference type="InterPro" id="IPR011011">
    <property type="entry name" value="Znf_FYVE_PHD"/>
</dbReference>
<evidence type="ECO:0000256" key="4">
    <source>
        <dbReference type="PROSITE-ProRule" id="PRU00091"/>
    </source>
</evidence>
<dbReference type="PANTHER" id="PTHR46280:SF2">
    <property type="entry name" value="PLECKSTRIN HOMOLOGY DOMAIN-CONTAINING FAMILY F MEMBER 1"/>
    <property type="match status" value="1"/>
</dbReference>
<feature type="domain" description="FYVE-type" evidence="6">
    <location>
        <begin position="148"/>
        <end position="208"/>
    </location>
</feature>
<evidence type="ECO:0000313" key="8">
    <source>
        <dbReference type="Proteomes" id="UP000472276"/>
    </source>
</evidence>
<keyword evidence="2 4" id="KW-0863">Zinc-finger</keyword>
<dbReference type="Ensembl" id="ENSOABT00000080517.1">
    <property type="protein sequence ID" value="ENSOABP00000070505.1"/>
    <property type="gene ID" value="ENSOABG00000000778.2"/>
</dbReference>
<accession>A0AAZ1XSG9</accession>
<proteinExistence type="predicted"/>
<dbReference type="InterPro" id="IPR037871">
    <property type="entry name" value="PH_Phafin"/>
</dbReference>
<keyword evidence="1" id="KW-0479">Metal-binding</keyword>
<dbReference type="PROSITE" id="PS50003">
    <property type="entry name" value="PH_DOMAIN"/>
    <property type="match status" value="1"/>
</dbReference>
<evidence type="ECO:0000256" key="3">
    <source>
        <dbReference type="ARBA" id="ARBA00022833"/>
    </source>
</evidence>
<dbReference type="InterPro" id="IPR013083">
    <property type="entry name" value="Znf_RING/FYVE/PHD"/>
</dbReference>
<sequence>MDQLFDQENWDRVQAVANSFGPAGKFLLQSGRVLVGEGKLVKQSRKKRQAKAFFLFNDVLVYGSIVLNGRWHKKLKVIPLEDILLEDLEDGVRMKNQWLIRTPRKSFYVSAASYEEKRAWIEHIEECKGRVTQGSDRRLDFANTWIPDQASAVCMRCSSKFTRTHRRHHCRKCGFLVCGPCSRKRAVIAHIDSTKQLRVCKTCYLSLGVEVPELTRQRWDSGGKSDEDELECYSEEEEAEHSLEEEDPGSVLDSGPLFHTWTQCCAAACDTLCTYSIYYTMLFMFHEPSAAAALLFVHKHYCEAVLISPPTLEADVALTCCVCVSLSRPVCVCVCVCVCV</sequence>
<dbReference type="PANTHER" id="PTHR46280">
    <property type="entry name" value="PLECKSTRIN HOMOLOGY DOMAIN-CONTAINING FAMILY F MEMBER 2-RELATED"/>
    <property type="match status" value="1"/>
</dbReference>
<keyword evidence="3" id="KW-0862">Zinc</keyword>
<dbReference type="InterPro" id="IPR001849">
    <property type="entry name" value="PH_domain"/>
</dbReference>
<dbReference type="Gene3D" id="2.30.29.30">
    <property type="entry name" value="Pleckstrin-homology domain (PH domain)/Phosphotyrosine-binding domain (PTB)"/>
    <property type="match status" value="1"/>
</dbReference>
<dbReference type="AlphaFoldDB" id="A0AAZ1XSG9"/>
<dbReference type="GO" id="GO:0008270">
    <property type="term" value="F:zinc ion binding"/>
    <property type="evidence" value="ECO:0007669"/>
    <property type="project" value="UniProtKB-KW"/>
</dbReference>
<evidence type="ECO:0000256" key="2">
    <source>
        <dbReference type="ARBA" id="ARBA00022771"/>
    </source>
</evidence>
<dbReference type="SMART" id="SM00064">
    <property type="entry name" value="FYVE"/>
    <property type="match status" value="1"/>
</dbReference>
<name>A0AAZ1XSG9_OREAU</name>
<dbReference type="Proteomes" id="UP000472276">
    <property type="component" value="Unassembled WGS sequence"/>
</dbReference>
<organism evidence="7 8">
    <name type="scientific">Oreochromis aureus</name>
    <name type="common">Israeli tilapia</name>
    <name type="synonym">Chromis aureus</name>
    <dbReference type="NCBI Taxonomy" id="47969"/>
    <lineage>
        <taxon>Eukaryota</taxon>
        <taxon>Metazoa</taxon>
        <taxon>Chordata</taxon>
        <taxon>Craniata</taxon>
        <taxon>Vertebrata</taxon>
        <taxon>Euteleostomi</taxon>
        <taxon>Actinopterygii</taxon>
        <taxon>Neopterygii</taxon>
        <taxon>Teleostei</taxon>
        <taxon>Neoteleostei</taxon>
        <taxon>Acanthomorphata</taxon>
        <taxon>Ovalentaria</taxon>
        <taxon>Cichlomorphae</taxon>
        <taxon>Cichliformes</taxon>
        <taxon>Cichlidae</taxon>
        <taxon>African cichlids</taxon>
        <taxon>Pseudocrenilabrinae</taxon>
        <taxon>Oreochromini</taxon>
        <taxon>Oreochromis</taxon>
    </lineage>
</organism>
<dbReference type="InterPro" id="IPR011993">
    <property type="entry name" value="PH-like_dom_sf"/>
</dbReference>
<dbReference type="InterPro" id="IPR017455">
    <property type="entry name" value="Znf_FYVE-rel"/>
</dbReference>
<dbReference type="InterPro" id="IPR000306">
    <property type="entry name" value="Znf_FYVE"/>
</dbReference>
<dbReference type="CDD" id="cd01218">
    <property type="entry name" value="PH_Phafin2-like"/>
    <property type="match status" value="1"/>
</dbReference>
<dbReference type="Pfam" id="PF01363">
    <property type="entry name" value="FYVE"/>
    <property type="match status" value="1"/>
</dbReference>
<reference evidence="8" key="1">
    <citation type="submission" date="2020-03" db="EMBL/GenBank/DDBJ databases">
        <title>Evolution of repeat sequences and sex chromosomes of tilapia species revealed by chromosome-level genomes.</title>
        <authorList>
            <person name="Xu L."/>
            <person name="Tao W."/>
            <person name="Wang D."/>
            <person name="Zhou Q."/>
        </authorList>
    </citation>
    <scope>NUCLEOTIDE SEQUENCE [LARGE SCALE GENOMIC DNA]</scope>
    <source>
        <strain evidence="8">Israel</strain>
    </source>
</reference>
<dbReference type="GO" id="GO:0007032">
    <property type="term" value="P:endosome organization"/>
    <property type="evidence" value="ECO:0007669"/>
    <property type="project" value="TreeGrafter"/>
</dbReference>
<reference evidence="7" key="3">
    <citation type="submission" date="2025-09" db="UniProtKB">
        <authorList>
            <consortium name="Ensembl"/>
        </authorList>
    </citation>
    <scope>IDENTIFICATION</scope>
</reference>
<dbReference type="SUPFAM" id="SSF50729">
    <property type="entry name" value="PH domain-like"/>
    <property type="match status" value="1"/>
</dbReference>